<keyword evidence="2" id="KW-0238">DNA-binding</keyword>
<dbReference type="InterPro" id="IPR018060">
    <property type="entry name" value="HTH_AraC"/>
</dbReference>
<dbReference type="InterPro" id="IPR014710">
    <property type="entry name" value="RmlC-like_jellyroll"/>
</dbReference>
<dbReference type="InterPro" id="IPR011051">
    <property type="entry name" value="RmlC_Cupin_sf"/>
</dbReference>
<dbReference type="RefSeq" id="WP_256117726.1">
    <property type="nucleotide sequence ID" value="NZ_WHSB02000004.1"/>
</dbReference>
<dbReference type="Gene3D" id="2.60.120.10">
    <property type="entry name" value="Jelly Rolls"/>
    <property type="match status" value="1"/>
</dbReference>
<organism evidence="6 7">
    <name type="scientific">Shinella lacus</name>
    <dbReference type="NCBI Taxonomy" id="2654216"/>
    <lineage>
        <taxon>Bacteria</taxon>
        <taxon>Pseudomonadati</taxon>
        <taxon>Pseudomonadota</taxon>
        <taxon>Alphaproteobacteria</taxon>
        <taxon>Hyphomicrobiales</taxon>
        <taxon>Rhizobiaceae</taxon>
        <taxon>Shinella</taxon>
    </lineage>
</organism>
<dbReference type="PANTHER" id="PTHR11019">
    <property type="entry name" value="HTH-TYPE TRANSCRIPTIONAL REGULATOR NIMR"/>
    <property type="match status" value="1"/>
</dbReference>
<evidence type="ECO:0000313" key="6">
    <source>
        <dbReference type="EMBL" id="MCQ4631208.1"/>
    </source>
</evidence>
<proteinExistence type="predicted"/>
<dbReference type="PROSITE" id="PS01124">
    <property type="entry name" value="HTH_ARAC_FAMILY_2"/>
    <property type="match status" value="1"/>
</dbReference>
<feature type="compositionally biased region" description="Basic and acidic residues" evidence="4">
    <location>
        <begin position="263"/>
        <end position="274"/>
    </location>
</feature>
<gene>
    <name evidence="6" type="ORF">GB927_014235</name>
</gene>
<feature type="compositionally biased region" description="Polar residues" evidence="4">
    <location>
        <begin position="277"/>
        <end position="293"/>
    </location>
</feature>
<evidence type="ECO:0000259" key="5">
    <source>
        <dbReference type="PROSITE" id="PS01124"/>
    </source>
</evidence>
<keyword evidence="3" id="KW-0804">Transcription</keyword>
<dbReference type="CDD" id="cd06124">
    <property type="entry name" value="cupin_NimR-like_N"/>
    <property type="match status" value="1"/>
</dbReference>
<dbReference type="Gene3D" id="1.10.10.60">
    <property type="entry name" value="Homeodomain-like"/>
    <property type="match status" value="1"/>
</dbReference>
<feature type="domain" description="HTH araC/xylS-type" evidence="5">
    <location>
        <begin position="168"/>
        <end position="265"/>
    </location>
</feature>
<dbReference type="SMART" id="SM00342">
    <property type="entry name" value="HTH_ARAC"/>
    <property type="match status" value="1"/>
</dbReference>
<dbReference type="Proteomes" id="UP000996601">
    <property type="component" value="Unassembled WGS sequence"/>
</dbReference>
<protein>
    <submittedName>
        <fullName evidence="6">Helix-turn-helix transcriptional regulator</fullName>
    </submittedName>
</protein>
<dbReference type="InterPro" id="IPR003313">
    <property type="entry name" value="AraC-bd"/>
</dbReference>
<dbReference type="Pfam" id="PF02311">
    <property type="entry name" value="AraC_binding"/>
    <property type="match status" value="1"/>
</dbReference>
<name>A0ABT1R7Q1_9HYPH</name>
<keyword evidence="7" id="KW-1185">Reference proteome</keyword>
<evidence type="ECO:0000313" key="7">
    <source>
        <dbReference type="Proteomes" id="UP000996601"/>
    </source>
</evidence>
<sequence>MDGLETALQYVQRDVARIDRIPRPVVAIGLKQVADRLEVLEHQHRRCELIYTVKGVLTCEIERSLWTVSPQSAVWIPSGTPHKCQAFGKTEYYVLFFDPNVYPNLPRACCTMSVSPLLREALIRAAQFSALYPLDGPEVRLLPVILDELSTARTEHHRLPLPSDPSLRRLADMMMSAPDDKLSVAQWAVRCAMSERTLSRKMRHETGMSLWRWRHQLHVTLAVQRMAGGDSVQAVALDLGYETASSFITMFKKTTGKSPGRYFAERSSCDDARGQRKTPSPDSLAATRNSSIV</sequence>
<evidence type="ECO:0000256" key="4">
    <source>
        <dbReference type="SAM" id="MobiDB-lite"/>
    </source>
</evidence>
<dbReference type="InterPro" id="IPR009057">
    <property type="entry name" value="Homeodomain-like_sf"/>
</dbReference>
<evidence type="ECO:0000256" key="3">
    <source>
        <dbReference type="ARBA" id="ARBA00023163"/>
    </source>
</evidence>
<dbReference type="PANTHER" id="PTHR11019:SF199">
    <property type="entry name" value="HTH-TYPE TRANSCRIPTIONAL REGULATOR NIMR"/>
    <property type="match status" value="1"/>
</dbReference>
<evidence type="ECO:0000256" key="1">
    <source>
        <dbReference type="ARBA" id="ARBA00023015"/>
    </source>
</evidence>
<dbReference type="EMBL" id="WHSB02000004">
    <property type="protein sequence ID" value="MCQ4631208.1"/>
    <property type="molecule type" value="Genomic_DNA"/>
</dbReference>
<feature type="region of interest" description="Disordered" evidence="4">
    <location>
        <begin position="262"/>
        <end position="293"/>
    </location>
</feature>
<dbReference type="SUPFAM" id="SSF51182">
    <property type="entry name" value="RmlC-like cupins"/>
    <property type="match status" value="1"/>
</dbReference>
<reference evidence="6" key="1">
    <citation type="submission" date="2021-07" db="EMBL/GenBank/DDBJ databases">
        <title>Shinella sp. nov., a novel member of the genus Shinella from water.</title>
        <authorList>
            <person name="Deng Y."/>
        </authorList>
    </citation>
    <scope>NUCLEOTIDE SEQUENCE</scope>
    <source>
        <strain evidence="6">CPCC 100929</strain>
    </source>
</reference>
<keyword evidence="1" id="KW-0805">Transcription regulation</keyword>
<dbReference type="SUPFAM" id="SSF46689">
    <property type="entry name" value="Homeodomain-like"/>
    <property type="match status" value="1"/>
</dbReference>
<accession>A0ABT1R7Q1</accession>
<comment type="caution">
    <text evidence="6">The sequence shown here is derived from an EMBL/GenBank/DDBJ whole genome shotgun (WGS) entry which is preliminary data.</text>
</comment>
<evidence type="ECO:0000256" key="2">
    <source>
        <dbReference type="ARBA" id="ARBA00023125"/>
    </source>
</evidence>
<dbReference type="Pfam" id="PF12833">
    <property type="entry name" value="HTH_18"/>
    <property type="match status" value="1"/>
</dbReference>